<organism evidence="1 2">
    <name type="scientific">Trichonephila clavipes</name>
    <name type="common">Golden silk orbweaver</name>
    <name type="synonym">Nephila clavipes</name>
    <dbReference type="NCBI Taxonomy" id="2585209"/>
    <lineage>
        <taxon>Eukaryota</taxon>
        <taxon>Metazoa</taxon>
        <taxon>Ecdysozoa</taxon>
        <taxon>Arthropoda</taxon>
        <taxon>Chelicerata</taxon>
        <taxon>Arachnida</taxon>
        <taxon>Araneae</taxon>
        <taxon>Araneomorphae</taxon>
        <taxon>Entelegynae</taxon>
        <taxon>Araneoidea</taxon>
        <taxon>Nephilidae</taxon>
        <taxon>Trichonephila</taxon>
    </lineage>
</organism>
<comment type="caution">
    <text evidence="1">The sequence shown here is derived from an EMBL/GenBank/DDBJ whole genome shotgun (WGS) entry which is preliminary data.</text>
</comment>
<dbReference type="EMBL" id="BMAU01021316">
    <property type="protein sequence ID" value="GFY12825.1"/>
    <property type="molecule type" value="Genomic_DNA"/>
</dbReference>
<keyword evidence="2" id="KW-1185">Reference proteome</keyword>
<dbReference type="AlphaFoldDB" id="A0A8X6SKD1"/>
<accession>A0A8X6SKD1</accession>
<gene>
    <name evidence="1" type="primary">NCL1_45656</name>
    <name evidence="1" type="ORF">TNCV_4284831</name>
</gene>
<name>A0A8X6SKD1_TRICX</name>
<reference evidence="1" key="1">
    <citation type="submission" date="2020-08" db="EMBL/GenBank/DDBJ databases">
        <title>Multicomponent nature underlies the extraordinary mechanical properties of spider dragline silk.</title>
        <authorList>
            <person name="Kono N."/>
            <person name="Nakamura H."/>
            <person name="Mori M."/>
            <person name="Yoshida Y."/>
            <person name="Ohtoshi R."/>
            <person name="Malay A.D."/>
            <person name="Moran D.A.P."/>
            <person name="Tomita M."/>
            <person name="Numata K."/>
            <person name="Arakawa K."/>
        </authorList>
    </citation>
    <scope>NUCLEOTIDE SEQUENCE</scope>
</reference>
<sequence>MAEEKLLVHIISHLEPQLSDYVEDHLTAWALDWFEVLGYMVVEDKATDYAHLKQALTEQFPVDEKLLDQVLSRLEPLLLDNVEVRHPQTTSNLLQIIDKYQERFLNRMTRGSSQEFRDANQSASNRFPNRNRLENWTDTELTTDILTIVDRRGNTTDLKVKVLGIIGGPIVDAEVVNLIIDSIITAVDRVSGGDRSQSTEIPPDTEQHTIRISSLRMTPVDLPYVHILFIEAFITALWNTGVEKSFTSEEVYADIFQPRQRTKNRVVMAQGTPCFHLDRVELQIWIPDLQKTWEIHILNNMQYQCILGIDFMRNSKSTLDFDKKSLVIPDDQIYDNVLDTRSLFSFNVKLRYLEGHLIIRLDKFFPFVCFVTAA</sequence>
<dbReference type="SUPFAM" id="SSF50630">
    <property type="entry name" value="Acid proteases"/>
    <property type="match status" value="1"/>
</dbReference>
<proteinExistence type="predicted"/>
<evidence type="ECO:0000313" key="1">
    <source>
        <dbReference type="EMBL" id="GFY12825.1"/>
    </source>
</evidence>
<dbReference type="Proteomes" id="UP000887159">
    <property type="component" value="Unassembled WGS sequence"/>
</dbReference>
<dbReference type="InterPro" id="IPR021109">
    <property type="entry name" value="Peptidase_aspartic_dom_sf"/>
</dbReference>
<evidence type="ECO:0000313" key="2">
    <source>
        <dbReference type="Proteomes" id="UP000887159"/>
    </source>
</evidence>
<dbReference type="Gene3D" id="2.40.70.10">
    <property type="entry name" value="Acid Proteases"/>
    <property type="match status" value="1"/>
</dbReference>
<protein>
    <submittedName>
        <fullName evidence="1">Uncharacterized protein</fullName>
    </submittedName>
</protein>